<sequence length="212" mass="23981">MLKTTMFQDSLSLTKLLSLYLLSEPPLLGHARSVFDQTENPNTFTCNSVIQSYAKTIGPEEAIAFYAQILHKGTKPNWYTFALLSKASANLGDLQVSMEIHSQAIKLGLDQDAFVMNSMLHAYASCGGMEFAHEMFNEMAHRDVVSWTAVIAGYARNGRSREALELFFLMGGKDFMPDEITMICMPNVGAWIYPVSYSIKWEKRIWFHGTQW</sequence>
<dbReference type="OMA" id="MEFAHEM"/>
<evidence type="ECO:0000313" key="4">
    <source>
        <dbReference type="Proteomes" id="UP000017836"/>
    </source>
</evidence>
<dbReference type="PROSITE" id="PS51375">
    <property type="entry name" value="PPR"/>
    <property type="match status" value="3"/>
</dbReference>
<dbReference type="PANTHER" id="PTHR47926:SF359">
    <property type="entry name" value="PENTACOTRIPEPTIDE-REPEAT REGION OF PRORP DOMAIN-CONTAINING PROTEIN"/>
    <property type="match status" value="1"/>
</dbReference>
<dbReference type="InterPro" id="IPR011990">
    <property type="entry name" value="TPR-like_helical_dom_sf"/>
</dbReference>
<evidence type="ECO:0000313" key="3">
    <source>
        <dbReference type="EMBL" id="ERN09442.1"/>
    </source>
</evidence>
<protein>
    <recommendedName>
        <fullName evidence="5">Pentacotripeptide-repeat region of PRORP domain-containing protein</fullName>
    </recommendedName>
</protein>
<evidence type="ECO:0000256" key="1">
    <source>
        <dbReference type="ARBA" id="ARBA00022737"/>
    </source>
</evidence>
<feature type="repeat" description="PPR" evidence="2">
    <location>
        <begin position="42"/>
        <end position="76"/>
    </location>
</feature>
<keyword evidence="4" id="KW-1185">Reference proteome</keyword>
<dbReference type="SUPFAM" id="SSF81901">
    <property type="entry name" value="HCP-like"/>
    <property type="match status" value="1"/>
</dbReference>
<dbReference type="GO" id="GO:0009451">
    <property type="term" value="P:RNA modification"/>
    <property type="evidence" value="ECO:0007669"/>
    <property type="project" value="InterPro"/>
</dbReference>
<dbReference type="Pfam" id="PF13041">
    <property type="entry name" value="PPR_2"/>
    <property type="match status" value="2"/>
</dbReference>
<dbReference type="PANTHER" id="PTHR47926">
    <property type="entry name" value="PENTATRICOPEPTIDE REPEAT-CONTAINING PROTEIN"/>
    <property type="match status" value="1"/>
</dbReference>
<dbReference type="Proteomes" id="UP000017836">
    <property type="component" value="Unassembled WGS sequence"/>
</dbReference>
<dbReference type="GO" id="GO:0003723">
    <property type="term" value="F:RNA binding"/>
    <property type="evidence" value="ECO:0007669"/>
    <property type="project" value="InterPro"/>
</dbReference>
<reference evidence="4" key="1">
    <citation type="journal article" date="2013" name="Science">
        <title>The Amborella genome and the evolution of flowering plants.</title>
        <authorList>
            <consortium name="Amborella Genome Project"/>
        </authorList>
    </citation>
    <scope>NUCLEOTIDE SEQUENCE [LARGE SCALE GENOMIC DNA]</scope>
</reference>
<organism evidence="3 4">
    <name type="scientific">Amborella trichopoda</name>
    <dbReference type="NCBI Taxonomy" id="13333"/>
    <lineage>
        <taxon>Eukaryota</taxon>
        <taxon>Viridiplantae</taxon>
        <taxon>Streptophyta</taxon>
        <taxon>Embryophyta</taxon>
        <taxon>Tracheophyta</taxon>
        <taxon>Spermatophyta</taxon>
        <taxon>Magnoliopsida</taxon>
        <taxon>Amborellales</taxon>
        <taxon>Amborellaceae</taxon>
        <taxon>Amborella</taxon>
    </lineage>
</organism>
<proteinExistence type="predicted"/>
<dbReference type="HOGENOM" id="CLU_002706_21_0_1"/>
<dbReference type="eggNOG" id="KOG4197">
    <property type="taxonomic scope" value="Eukaryota"/>
</dbReference>
<dbReference type="Gramene" id="ERN09442">
    <property type="protein sequence ID" value="ERN09442"/>
    <property type="gene ID" value="AMTR_s00029p00078880"/>
</dbReference>
<dbReference type="Gene3D" id="1.25.40.10">
    <property type="entry name" value="Tetratricopeptide repeat domain"/>
    <property type="match status" value="2"/>
</dbReference>
<evidence type="ECO:0008006" key="5">
    <source>
        <dbReference type="Google" id="ProtNLM"/>
    </source>
</evidence>
<feature type="repeat" description="PPR" evidence="2">
    <location>
        <begin position="143"/>
        <end position="177"/>
    </location>
</feature>
<evidence type="ECO:0000256" key="2">
    <source>
        <dbReference type="PROSITE-ProRule" id="PRU00708"/>
    </source>
</evidence>
<name>W1PHG9_AMBTC</name>
<dbReference type="AlphaFoldDB" id="W1PHG9"/>
<dbReference type="EMBL" id="KI392980">
    <property type="protein sequence ID" value="ERN09442.1"/>
    <property type="molecule type" value="Genomic_DNA"/>
</dbReference>
<accession>W1PHG9</accession>
<dbReference type="InterPro" id="IPR002885">
    <property type="entry name" value="PPR_rpt"/>
</dbReference>
<gene>
    <name evidence="3" type="ORF">AMTR_s00029p00078880</name>
</gene>
<dbReference type="FunFam" id="1.25.40.10:FF:000344">
    <property type="entry name" value="Pentatricopeptide repeat-containing protein"/>
    <property type="match status" value="1"/>
</dbReference>
<dbReference type="STRING" id="13333.W1PHG9"/>
<feature type="repeat" description="PPR" evidence="2">
    <location>
        <begin position="112"/>
        <end position="142"/>
    </location>
</feature>
<keyword evidence="1" id="KW-0677">Repeat</keyword>
<dbReference type="InterPro" id="IPR046960">
    <property type="entry name" value="PPR_At4g14850-like_plant"/>
</dbReference>
<dbReference type="NCBIfam" id="TIGR00756">
    <property type="entry name" value="PPR"/>
    <property type="match status" value="2"/>
</dbReference>